<name>A0A556QKP5_9BACT</name>
<evidence type="ECO:0008006" key="7">
    <source>
        <dbReference type="Google" id="ProtNLM"/>
    </source>
</evidence>
<organism evidence="5 6">
    <name type="scientific">Rariglobus hedericola</name>
    <dbReference type="NCBI Taxonomy" id="2597822"/>
    <lineage>
        <taxon>Bacteria</taxon>
        <taxon>Pseudomonadati</taxon>
        <taxon>Verrucomicrobiota</taxon>
        <taxon>Opitutia</taxon>
        <taxon>Opitutales</taxon>
        <taxon>Opitutaceae</taxon>
        <taxon>Rariglobus</taxon>
    </lineage>
</organism>
<keyword evidence="1" id="KW-0812">Transmembrane</keyword>
<accession>A0A556QKP5</accession>
<evidence type="ECO:0000313" key="6">
    <source>
        <dbReference type="Proteomes" id="UP000315648"/>
    </source>
</evidence>
<dbReference type="SUPFAM" id="SSF55874">
    <property type="entry name" value="ATPase domain of HSP90 chaperone/DNA topoisomerase II/histidine kinase"/>
    <property type="match status" value="1"/>
</dbReference>
<dbReference type="InterPro" id="IPR050640">
    <property type="entry name" value="Bact_2-comp_sensor_kinase"/>
</dbReference>
<evidence type="ECO:0000256" key="1">
    <source>
        <dbReference type="SAM" id="Phobius"/>
    </source>
</evidence>
<dbReference type="PANTHER" id="PTHR34220">
    <property type="entry name" value="SENSOR HISTIDINE KINASE YPDA"/>
    <property type="match status" value="1"/>
</dbReference>
<dbReference type="GO" id="GO:0000155">
    <property type="term" value="F:phosphorelay sensor kinase activity"/>
    <property type="evidence" value="ECO:0007669"/>
    <property type="project" value="InterPro"/>
</dbReference>
<dbReference type="InterPro" id="IPR011623">
    <property type="entry name" value="7TMR_DISM_rcpt_extracell_dom1"/>
</dbReference>
<keyword evidence="6" id="KW-1185">Reference proteome</keyword>
<evidence type="ECO:0000259" key="3">
    <source>
        <dbReference type="Pfam" id="PF07695"/>
    </source>
</evidence>
<feature type="domain" description="7TM-DISM receptor extracellular" evidence="4">
    <location>
        <begin position="46"/>
        <end position="170"/>
    </location>
</feature>
<gene>
    <name evidence="5" type="ORF">FPL22_13810</name>
</gene>
<dbReference type="OrthoDB" id="9803824at2"/>
<dbReference type="InterPro" id="IPR036890">
    <property type="entry name" value="HATPase_C_sf"/>
</dbReference>
<dbReference type="PANTHER" id="PTHR34220:SF7">
    <property type="entry name" value="SENSOR HISTIDINE KINASE YPDA"/>
    <property type="match status" value="1"/>
</dbReference>
<feature type="transmembrane region" description="Helical" evidence="1">
    <location>
        <begin position="349"/>
        <end position="371"/>
    </location>
</feature>
<sequence>MTRMRFASWLPVAAVLTLAAFGIAGLILGIAGDRKGMQALPDAHGSTVDVLHDPVGTLTRDDVLSRHDSDWLRWDGHGYIRALFGEAVWVRFVLKNPSNHSARGVLADAEYYTDRIDLWTSDDSYPDGLRHQVSGEWIPAHEKSLWGRDSAFFVEVPARGERVVYLRLQDYFGVWLRPVWWSEERAFLSSQIRDIVSEACYFGVLLALLVYNCVIWARLKHRDLGYYLCYLCALGLFMFFSRSAHQVVGLSIGSPTMETILTTALAAGGFFLVEFARVFLDLARLTPRMDWAARVMRIIMGTLLVALTLPWSNNTLLLHITVGAFSVTHIVLFAAAVQAWRAGSYYARYFVLSFGVLLGGVLPTAAIWLLAIPLGMSAQALRMGSALEMLLLSLALSDRFARLQSDSLASKLAEESARLETLRYQLNPHFLYNVLGSIRSLVHTRPAAADEMTIQLADFCRQTLTRDAATTGTLGDELKLISTYLDMERTRWRERLQTRIDAEPATLVVQVPPFLLLPLVENAIKYGTRTSEETVEVVITVLLVDAHNLVIEVANTGHWVGTPALGEPTSTGIGLTNLRQRLARYYPDRHQFTTGESNGWVRVSLRLTQPAPSVT</sequence>
<dbReference type="Pfam" id="PF07696">
    <property type="entry name" value="7TMR-DISMED2"/>
    <property type="match status" value="1"/>
</dbReference>
<dbReference type="EMBL" id="VMBG01000002">
    <property type="protein sequence ID" value="TSJ77172.1"/>
    <property type="molecule type" value="Genomic_DNA"/>
</dbReference>
<dbReference type="AlphaFoldDB" id="A0A556QKP5"/>
<reference evidence="5 6" key="1">
    <citation type="submission" date="2019-07" db="EMBL/GenBank/DDBJ databases">
        <title>Description of 53C-WASEF.</title>
        <authorList>
            <person name="Pitt A."/>
            <person name="Hahn M.W."/>
        </authorList>
    </citation>
    <scope>NUCLEOTIDE SEQUENCE [LARGE SCALE GENOMIC DNA]</scope>
    <source>
        <strain evidence="5 6">53C-WASEF</strain>
    </source>
</reference>
<protein>
    <recommendedName>
        <fullName evidence="7">Signal transduction histidine kinase internal region domain-containing protein</fullName>
    </recommendedName>
</protein>
<evidence type="ECO:0000259" key="4">
    <source>
        <dbReference type="Pfam" id="PF07696"/>
    </source>
</evidence>
<feature type="transmembrane region" description="Helical" evidence="1">
    <location>
        <begin position="195"/>
        <end position="217"/>
    </location>
</feature>
<feature type="transmembrane region" description="Helical" evidence="1">
    <location>
        <begin position="317"/>
        <end position="337"/>
    </location>
</feature>
<evidence type="ECO:0000313" key="5">
    <source>
        <dbReference type="EMBL" id="TSJ77172.1"/>
    </source>
</evidence>
<feature type="transmembrane region" description="Helical" evidence="1">
    <location>
        <begin position="260"/>
        <end position="280"/>
    </location>
</feature>
<keyword evidence="1" id="KW-1133">Transmembrane helix</keyword>
<comment type="caution">
    <text evidence="5">The sequence shown here is derived from an EMBL/GenBank/DDBJ whole genome shotgun (WGS) entry which is preliminary data.</text>
</comment>
<dbReference type="RefSeq" id="WP_144353575.1">
    <property type="nucleotide sequence ID" value="NZ_CBCRVV010000016.1"/>
</dbReference>
<dbReference type="InterPro" id="IPR010559">
    <property type="entry name" value="Sig_transdc_His_kin_internal"/>
</dbReference>
<dbReference type="Proteomes" id="UP000315648">
    <property type="component" value="Unassembled WGS sequence"/>
</dbReference>
<dbReference type="InterPro" id="IPR011622">
    <property type="entry name" value="7TMR_DISM_rcpt_extracell_dom2"/>
</dbReference>
<proteinExistence type="predicted"/>
<keyword evidence="1" id="KW-0472">Membrane</keyword>
<dbReference type="GO" id="GO:0016020">
    <property type="term" value="C:membrane"/>
    <property type="evidence" value="ECO:0007669"/>
    <property type="project" value="InterPro"/>
</dbReference>
<feature type="domain" description="7TM-DISM receptor extracellular" evidence="3">
    <location>
        <begin position="199"/>
        <end position="399"/>
    </location>
</feature>
<dbReference type="Pfam" id="PF06580">
    <property type="entry name" value="His_kinase"/>
    <property type="match status" value="1"/>
</dbReference>
<dbReference type="Gene3D" id="3.30.565.10">
    <property type="entry name" value="Histidine kinase-like ATPase, C-terminal domain"/>
    <property type="match status" value="1"/>
</dbReference>
<feature type="domain" description="Signal transduction histidine kinase internal region" evidence="2">
    <location>
        <begin position="417"/>
        <end position="496"/>
    </location>
</feature>
<dbReference type="Pfam" id="PF07695">
    <property type="entry name" value="7TMR-DISM_7TM"/>
    <property type="match status" value="1"/>
</dbReference>
<feature type="transmembrane region" description="Helical" evidence="1">
    <location>
        <begin position="292"/>
        <end position="311"/>
    </location>
</feature>
<evidence type="ECO:0000259" key="2">
    <source>
        <dbReference type="Pfam" id="PF06580"/>
    </source>
</evidence>
<dbReference type="Gene3D" id="2.60.40.2380">
    <property type="match status" value="1"/>
</dbReference>
<feature type="transmembrane region" description="Helical" evidence="1">
    <location>
        <begin position="224"/>
        <end position="240"/>
    </location>
</feature>